<evidence type="ECO:0008006" key="6">
    <source>
        <dbReference type="Google" id="ProtNLM"/>
    </source>
</evidence>
<dbReference type="Gene3D" id="1.10.540.10">
    <property type="entry name" value="Acyl-CoA dehydrogenase/oxidase, N-terminal domain"/>
    <property type="match status" value="1"/>
</dbReference>
<dbReference type="InterPro" id="IPR037069">
    <property type="entry name" value="AcylCoA_DH/ox_N_sf"/>
</dbReference>
<dbReference type="InterPro" id="IPR046373">
    <property type="entry name" value="Acyl-CoA_Oxase/DH_mid-dom_sf"/>
</dbReference>
<dbReference type="PIRSF" id="PIRSF016578">
    <property type="entry name" value="HsaA"/>
    <property type="match status" value="1"/>
</dbReference>
<dbReference type="PANTHER" id="PTHR43884:SF12">
    <property type="entry name" value="ISOVALERYL-COA DEHYDROGENASE, MITOCHONDRIAL-RELATED"/>
    <property type="match status" value="1"/>
</dbReference>
<dbReference type="PANTHER" id="PTHR43884">
    <property type="entry name" value="ACYL-COA DEHYDROGENASE"/>
    <property type="match status" value="1"/>
</dbReference>
<dbReference type="EMBL" id="JAAOCA010000015">
    <property type="protein sequence ID" value="MBD1599751.1"/>
    <property type="molecule type" value="Genomic_DNA"/>
</dbReference>
<dbReference type="SUPFAM" id="SSF47203">
    <property type="entry name" value="Acyl-CoA dehydrogenase C-terminal domain-like"/>
    <property type="match status" value="1"/>
</dbReference>
<evidence type="ECO:0000313" key="5">
    <source>
        <dbReference type="Proteomes" id="UP000805841"/>
    </source>
</evidence>
<dbReference type="SUPFAM" id="SSF56645">
    <property type="entry name" value="Acyl-CoA dehydrogenase NM domain-like"/>
    <property type="match status" value="1"/>
</dbReference>
<keyword evidence="5" id="KW-1185">Reference proteome</keyword>
<evidence type="ECO:0000259" key="2">
    <source>
        <dbReference type="Pfam" id="PF02771"/>
    </source>
</evidence>
<name>A0ABR7Z398_9PSED</name>
<dbReference type="Pfam" id="PF08028">
    <property type="entry name" value="Acyl-CoA_dh_2"/>
    <property type="match status" value="1"/>
</dbReference>
<gene>
    <name evidence="4" type="ORF">HAQ05_13685</name>
</gene>
<evidence type="ECO:0000259" key="3">
    <source>
        <dbReference type="Pfam" id="PF08028"/>
    </source>
</evidence>
<feature type="domain" description="Acyl-CoA dehydrogenase C-terminal" evidence="3">
    <location>
        <begin position="239"/>
        <end position="374"/>
    </location>
</feature>
<dbReference type="RefSeq" id="WP_190421449.1">
    <property type="nucleotide sequence ID" value="NZ_JAAOCA010000015.1"/>
</dbReference>
<dbReference type="Proteomes" id="UP000805841">
    <property type="component" value="Unassembled WGS sequence"/>
</dbReference>
<dbReference type="Gene3D" id="2.40.110.10">
    <property type="entry name" value="Butyryl-CoA Dehydrogenase, subunit A, domain 2"/>
    <property type="match status" value="1"/>
</dbReference>
<evidence type="ECO:0000256" key="1">
    <source>
        <dbReference type="ARBA" id="ARBA00023002"/>
    </source>
</evidence>
<reference evidence="4 5" key="1">
    <citation type="journal article" date="2020" name="Insects">
        <title>Bacteria Belonging to Pseudomonas typographi sp. nov. from the Bark Beetle Ips typographus Have Genomic Potential to Aid in the Host Ecology.</title>
        <authorList>
            <person name="Peral-Aranega E."/>
            <person name="Saati-Santamaria Z."/>
            <person name="Kolarik M."/>
            <person name="Rivas R."/>
            <person name="Garcia-Fraile P."/>
        </authorList>
    </citation>
    <scope>NUCLEOTIDE SEQUENCE [LARGE SCALE GENOMIC DNA]</scope>
    <source>
        <strain evidence="4 5">CA3A</strain>
    </source>
</reference>
<protein>
    <recommendedName>
        <fullName evidence="6">Acyl-CoA dehydrogenase</fullName>
    </recommendedName>
</protein>
<dbReference type="InterPro" id="IPR036250">
    <property type="entry name" value="AcylCo_DH-like_C"/>
</dbReference>
<accession>A0ABR7Z398</accession>
<dbReference type="Pfam" id="PF02771">
    <property type="entry name" value="Acyl-CoA_dh_N"/>
    <property type="match status" value="1"/>
</dbReference>
<dbReference type="InterPro" id="IPR013107">
    <property type="entry name" value="Acyl-CoA_DH_C"/>
</dbReference>
<comment type="caution">
    <text evidence="4">The sequence shown here is derived from an EMBL/GenBank/DDBJ whole genome shotgun (WGS) entry which is preliminary data.</text>
</comment>
<feature type="domain" description="Acyl-CoA dehydrogenase/oxidase N-terminal" evidence="2">
    <location>
        <begin position="5"/>
        <end position="113"/>
    </location>
</feature>
<sequence>MSDSTPHQRDFFDQHTDLLARVKEQAADRDRTGESPRELIAELKRRGFTALRLAHEHGGQGYSVQELIRSVITLASADSSVAHVLRSHFGFADSVLLSKTLSAKWLGHIARGETFAPAISEKTSPRPMDVRSALQPVDGGYRLSALKSYTTGALHADWVYVSGLDEAGVARMATVPAERDGITMLDDFDGIGQRASSSGSVRLNDLRLGRSELEVELSYNDPPITYRSTFGQLYLLALLAGIAQAALDDATTYVLGRARPAQHGHASIPREDVLVQSRIGQIASLVALARSGALEAARQMDRAHSAIRHGEAELVSLLERTAVFVASVHAAVSAVVLDATNQVFGVGSGSAITRGQNLDRHWRNARTVSNHSPIDYKYQVVGDNLLNSVAPPQTGYF</sequence>
<dbReference type="Gene3D" id="1.20.140.10">
    <property type="entry name" value="Butyryl-CoA Dehydrogenase, subunit A, domain 3"/>
    <property type="match status" value="1"/>
</dbReference>
<dbReference type="InterPro" id="IPR009100">
    <property type="entry name" value="AcylCoA_DH/oxidase_NM_dom_sf"/>
</dbReference>
<keyword evidence="1" id="KW-0560">Oxidoreductase</keyword>
<dbReference type="InterPro" id="IPR013786">
    <property type="entry name" value="AcylCoA_DH/ox_N"/>
</dbReference>
<evidence type="ECO:0000313" key="4">
    <source>
        <dbReference type="EMBL" id="MBD1599751.1"/>
    </source>
</evidence>
<proteinExistence type="predicted"/>
<organism evidence="4 5">
    <name type="scientific">Pseudomonas typographi</name>
    <dbReference type="NCBI Taxonomy" id="2715964"/>
    <lineage>
        <taxon>Bacteria</taxon>
        <taxon>Pseudomonadati</taxon>
        <taxon>Pseudomonadota</taxon>
        <taxon>Gammaproteobacteria</taxon>
        <taxon>Pseudomonadales</taxon>
        <taxon>Pseudomonadaceae</taxon>
        <taxon>Pseudomonas</taxon>
    </lineage>
</organism>